<dbReference type="GO" id="GO:0016887">
    <property type="term" value="F:ATP hydrolysis activity"/>
    <property type="evidence" value="ECO:0007669"/>
    <property type="project" value="InterPro"/>
</dbReference>
<evidence type="ECO:0000256" key="9">
    <source>
        <dbReference type="ARBA" id="ARBA00023136"/>
    </source>
</evidence>
<evidence type="ECO:0000256" key="7">
    <source>
        <dbReference type="ARBA" id="ARBA00022840"/>
    </source>
</evidence>
<feature type="transmembrane region" description="Helical" evidence="11">
    <location>
        <begin position="671"/>
        <end position="690"/>
    </location>
</feature>
<keyword evidence="9 11" id="KW-0472">Membrane</keyword>
<dbReference type="AlphaFoldDB" id="A0A226ET45"/>
<dbReference type="InterPro" id="IPR011527">
    <property type="entry name" value="ABC1_TM_dom"/>
</dbReference>
<dbReference type="InterPro" id="IPR003439">
    <property type="entry name" value="ABC_transporter-like_ATP-bd"/>
</dbReference>
<evidence type="ECO:0000313" key="15">
    <source>
        <dbReference type="Proteomes" id="UP000198287"/>
    </source>
</evidence>
<dbReference type="SUPFAM" id="SSF52540">
    <property type="entry name" value="P-loop containing nucleoside triphosphate hydrolases"/>
    <property type="match status" value="2"/>
</dbReference>
<dbReference type="Pfam" id="PF00005">
    <property type="entry name" value="ABC_tran"/>
    <property type="match status" value="2"/>
</dbReference>
<keyword evidence="10" id="KW-0175">Coiled coil</keyword>
<accession>A0A226ET45</accession>
<feature type="domain" description="ABC transporter" evidence="12">
    <location>
        <begin position="400"/>
        <end position="615"/>
    </location>
</feature>
<evidence type="ECO:0000259" key="13">
    <source>
        <dbReference type="PROSITE" id="PS50929"/>
    </source>
</evidence>
<comment type="caution">
    <text evidence="14">The sequence shown here is derived from an EMBL/GenBank/DDBJ whole genome shotgun (WGS) entry which is preliminary data.</text>
</comment>
<dbReference type="FunFam" id="3.40.50.300:FF:000163">
    <property type="entry name" value="Multidrug resistance-associated protein member 4"/>
    <property type="match status" value="1"/>
</dbReference>
<feature type="transmembrane region" description="Helical" evidence="11">
    <location>
        <begin position="827"/>
        <end position="846"/>
    </location>
</feature>
<dbReference type="CDD" id="cd03244">
    <property type="entry name" value="ABCC_MRP_domain2"/>
    <property type="match status" value="1"/>
</dbReference>
<dbReference type="PROSITE" id="PS00211">
    <property type="entry name" value="ABC_TRANSPORTER_1"/>
    <property type="match status" value="1"/>
</dbReference>
<evidence type="ECO:0000259" key="12">
    <source>
        <dbReference type="PROSITE" id="PS50893"/>
    </source>
</evidence>
<evidence type="ECO:0000256" key="2">
    <source>
        <dbReference type="ARBA" id="ARBA00009726"/>
    </source>
</evidence>
<evidence type="ECO:0000256" key="6">
    <source>
        <dbReference type="ARBA" id="ARBA00022741"/>
    </source>
</evidence>
<dbReference type="Gene3D" id="1.20.1560.10">
    <property type="entry name" value="ABC transporter type 1, transmembrane domain"/>
    <property type="match status" value="2"/>
</dbReference>
<feature type="transmembrane region" description="Helical" evidence="11">
    <location>
        <begin position="118"/>
        <end position="140"/>
    </location>
</feature>
<feature type="coiled-coil region" evidence="10">
    <location>
        <begin position="623"/>
        <end position="650"/>
    </location>
</feature>
<gene>
    <name evidence="14" type="ORF">Fcan01_05767</name>
</gene>
<dbReference type="GO" id="GO:0005524">
    <property type="term" value="F:ATP binding"/>
    <property type="evidence" value="ECO:0007669"/>
    <property type="project" value="UniProtKB-KW"/>
</dbReference>
<dbReference type="InterPro" id="IPR003593">
    <property type="entry name" value="AAA+_ATPase"/>
</dbReference>
<keyword evidence="5" id="KW-0677">Repeat</keyword>
<dbReference type="FunFam" id="1.20.1560.10:FF:000014">
    <property type="entry name" value="Multidrug resistance-associated protein member 4"/>
    <property type="match status" value="1"/>
</dbReference>
<name>A0A226ET45_FOLCA</name>
<dbReference type="Gene3D" id="3.40.50.300">
    <property type="entry name" value="P-loop containing nucleotide triphosphate hydrolases"/>
    <property type="match status" value="2"/>
</dbReference>
<dbReference type="PROSITE" id="PS50893">
    <property type="entry name" value="ABC_TRANSPORTER_2"/>
    <property type="match status" value="1"/>
</dbReference>
<dbReference type="PANTHER" id="PTHR24223">
    <property type="entry name" value="ATP-BINDING CASSETTE SUB-FAMILY C"/>
    <property type="match status" value="1"/>
</dbReference>
<keyword evidence="15" id="KW-1185">Reference proteome</keyword>
<dbReference type="CDD" id="cd03250">
    <property type="entry name" value="ABCC_MRP_domain1"/>
    <property type="match status" value="1"/>
</dbReference>
<evidence type="ECO:0000256" key="1">
    <source>
        <dbReference type="ARBA" id="ARBA00004141"/>
    </source>
</evidence>
<keyword evidence="4 11" id="KW-0812">Transmembrane</keyword>
<dbReference type="InterPro" id="IPR017871">
    <property type="entry name" value="ABC_transporter-like_CS"/>
</dbReference>
<organism evidence="14 15">
    <name type="scientific">Folsomia candida</name>
    <name type="common">Springtail</name>
    <dbReference type="NCBI Taxonomy" id="158441"/>
    <lineage>
        <taxon>Eukaryota</taxon>
        <taxon>Metazoa</taxon>
        <taxon>Ecdysozoa</taxon>
        <taxon>Arthropoda</taxon>
        <taxon>Hexapoda</taxon>
        <taxon>Collembola</taxon>
        <taxon>Entomobryomorpha</taxon>
        <taxon>Isotomoidea</taxon>
        <taxon>Isotomidae</taxon>
        <taxon>Proisotominae</taxon>
        <taxon>Folsomia</taxon>
    </lineage>
</organism>
<sequence>MDFKEKHSTPNPREKASLLSRLLFLWIVPLFRKGLKNESLILDDMYDVPEEDISHKLGVRLGNEWEKERKCAGKKAVQPSFFKALVAVFGKLYLLLGLAVLFDECVISDQSVSESEQYFYGLGVCLTSLLHAVIIHPLSFEILHIGMKYRISACSLIYRKTILLSRAAQEDTTIGNLINLISNDVAKFDMNLLFIPYLIIGPIQTVIFTYFLWEELGISCLSGVGFVFLLMPIQYYIGMLSRNLRFKIAQKSDERNRLMNEIIVAIRVIKMYAWELPFSSLINQVRKEEVKVIQKRAYLKSFYLSLFLSSKKFIPYLAFLTYVSVGHTLTADKVFFAVTIFDIIIANMVSTLPSAAAGCGELVVAVKRIESFLLLEEKTVNNAKLDIRQENGESEVVPSIKMHNLTASWTGDKNNLDKLNVNFTGDKLVMIVGPVGCGKSSFLQALLGELPISSGKCYIKGKITYSGQDPYIFSGTLRQNILFGKDYNENLYEDIISVCSLDSDFRQFPLGERGITLSGGQKARVNLARALYRQSSIYLLDDPLSSVDSKVSRHIFDKCIKQYLAGNLRILVTHQLQYMPKADHIIVMNKGHVIAQGTYQELVEEGIDFLKLITSEVEPDLYRKASLTKLEAIEQELKKEEEVRDSQEEKMTVGCVSLKTYWQYFRSGNSIAGMILVFTGFLVSQLLYTASDYWLSHWTNEEEAWSISTKLNFSGLENSSNSSERISEVSVGLDEALDASQRWTTTYLGQHVYIAVYSGLVLLIALHTNINSAYFFKYCMKISSNIHDRMFASVVRAPMQFFDDNPSGRIMNRFVLMSVLDESLPAACYDVITIFLIMLGVIIVVILSNYYIFIPSTFLLISLMLIRRFYIQTARQVKRLEIISRSPLFTHLTATIQGLTSIRALNAQPILTQQFDGLQDIHSAAWFLFISSNRFFGVWLELMSCAFLTFVTFSFMLFSSSTKSGFVGLAISSVLSVTFKFQWGMRQSAELENLMTVTQRCLEYIQLKHEPSLESHPKNQPQSNWPKSGEIIFNNISLSYYGKEVLRGISFKIQAKEKVGIVGRTGAGKSSIIAALFRMTEPVGEIFIDGVNVGEIGLHDLRKRISIIPQDPVLFCSTVRYNLDPFEQFQDQDLWQVLEEVGLKEYVTALDMKVADNGINFSVGQRQLVCLARAILRKNKIIVLDEATANVDYK</sequence>
<feature type="transmembrane region" description="Helical" evidence="11">
    <location>
        <begin position="301"/>
        <end position="322"/>
    </location>
</feature>
<dbReference type="EMBL" id="LNIX01000002">
    <property type="protein sequence ID" value="OXA60234.1"/>
    <property type="molecule type" value="Genomic_DNA"/>
</dbReference>
<dbReference type="GO" id="GO:0016020">
    <property type="term" value="C:membrane"/>
    <property type="evidence" value="ECO:0007669"/>
    <property type="project" value="UniProtKB-SubCell"/>
</dbReference>
<protein>
    <submittedName>
        <fullName evidence="14">Multidrug resistance-associated protein 4</fullName>
    </submittedName>
</protein>
<evidence type="ECO:0000256" key="4">
    <source>
        <dbReference type="ARBA" id="ARBA00022692"/>
    </source>
</evidence>
<proteinExistence type="inferred from homology"/>
<feature type="transmembrane region" description="Helical" evidence="11">
    <location>
        <begin position="84"/>
        <end position="102"/>
    </location>
</feature>
<evidence type="ECO:0000256" key="5">
    <source>
        <dbReference type="ARBA" id="ARBA00022737"/>
    </source>
</evidence>
<feature type="domain" description="ABC transmembrane type-1" evidence="13">
    <location>
        <begin position="76"/>
        <end position="348"/>
    </location>
</feature>
<dbReference type="Proteomes" id="UP000198287">
    <property type="component" value="Unassembled WGS sequence"/>
</dbReference>
<evidence type="ECO:0000313" key="14">
    <source>
        <dbReference type="EMBL" id="OXA60234.1"/>
    </source>
</evidence>
<feature type="domain" description="ABC transmembrane type-1" evidence="13">
    <location>
        <begin position="675"/>
        <end position="993"/>
    </location>
</feature>
<feature type="transmembrane region" description="Helical" evidence="11">
    <location>
        <begin position="752"/>
        <end position="776"/>
    </location>
</feature>
<dbReference type="OMA" id="HADIYLM"/>
<dbReference type="FunFam" id="3.40.50.300:FF:000973">
    <property type="entry name" value="Multidrug resistance-associated protein 4"/>
    <property type="match status" value="1"/>
</dbReference>
<dbReference type="OrthoDB" id="6500128at2759"/>
<keyword evidence="6" id="KW-0547">Nucleotide-binding</keyword>
<feature type="transmembrane region" description="Helical" evidence="11">
    <location>
        <begin position="936"/>
        <end position="958"/>
    </location>
</feature>
<dbReference type="PANTHER" id="PTHR24223:SF456">
    <property type="entry name" value="MULTIDRUG RESISTANCE-ASSOCIATED PROTEIN LETHAL(2)03659"/>
    <property type="match status" value="1"/>
</dbReference>
<dbReference type="InterPro" id="IPR050173">
    <property type="entry name" value="ABC_transporter_C-like"/>
</dbReference>
<dbReference type="InterPro" id="IPR036640">
    <property type="entry name" value="ABC1_TM_sf"/>
</dbReference>
<feature type="transmembrane region" description="Helical" evidence="11">
    <location>
        <begin position="334"/>
        <end position="364"/>
    </location>
</feature>
<evidence type="ECO:0000256" key="8">
    <source>
        <dbReference type="ARBA" id="ARBA00022989"/>
    </source>
</evidence>
<evidence type="ECO:0000256" key="11">
    <source>
        <dbReference type="SAM" id="Phobius"/>
    </source>
</evidence>
<evidence type="ECO:0000256" key="3">
    <source>
        <dbReference type="ARBA" id="ARBA00022448"/>
    </source>
</evidence>
<dbReference type="PROSITE" id="PS50929">
    <property type="entry name" value="ABC_TM1F"/>
    <property type="match status" value="2"/>
</dbReference>
<keyword evidence="7" id="KW-0067">ATP-binding</keyword>
<keyword evidence="8 11" id="KW-1133">Transmembrane helix</keyword>
<dbReference type="FunFam" id="1.20.1560.10:FF:000026">
    <property type="entry name" value="Multidrug resistance-associated protein lethal(2)03659"/>
    <property type="match status" value="1"/>
</dbReference>
<comment type="subcellular location">
    <subcellularLocation>
        <location evidence="1">Membrane</location>
        <topology evidence="1">Multi-pass membrane protein</topology>
    </subcellularLocation>
</comment>
<keyword evidence="3" id="KW-0813">Transport</keyword>
<evidence type="ECO:0000256" key="10">
    <source>
        <dbReference type="SAM" id="Coils"/>
    </source>
</evidence>
<dbReference type="InterPro" id="IPR027417">
    <property type="entry name" value="P-loop_NTPase"/>
</dbReference>
<reference evidence="14 15" key="1">
    <citation type="submission" date="2015-12" db="EMBL/GenBank/DDBJ databases">
        <title>The genome of Folsomia candida.</title>
        <authorList>
            <person name="Faddeeva A."/>
            <person name="Derks M.F."/>
            <person name="Anvar Y."/>
            <person name="Smit S."/>
            <person name="Van Straalen N."/>
            <person name="Roelofs D."/>
        </authorList>
    </citation>
    <scope>NUCLEOTIDE SEQUENCE [LARGE SCALE GENOMIC DNA]</scope>
    <source>
        <strain evidence="14 15">VU population</strain>
        <tissue evidence="14">Whole body</tissue>
    </source>
</reference>
<dbReference type="SUPFAM" id="SSF90123">
    <property type="entry name" value="ABC transporter transmembrane region"/>
    <property type="match status" value="2"/>
</dbReference>
<feature type="transmembrane region" description="Helical" evidence="11">
    <location>
        <begin position="216"/>
        <end position="237"/>
    </location>
</feature>
<feature type="transmembrane region" description="Helical" evidence="11">
    <location>
        <begin position="852"/>
        <end position="870"/>
    </location>
</feature>
<dbReference type="GO" id="GO:0140359">
    <property type="term" value="F:ABC-type transporter activity"/>
    <property type="evidence" value="ECO:0007669"/>
    <property type="project" value="InterPro"/>
</dbReference>
<dbReference type="Pfam" id="PF00664">
    <property type="entry name" value="ABC_membrane"/>
    <property type="match status" value="2"/>
</dbReference>
<dbReference type="SMART" id="SM00382">
    <property type="entry name" value="AAA"/>
    <property type="match status" value="2"/>
</dbReference>
<comment type="similarity">
    <text evidence="2">Belongs to the ABC transporter superfamily. ABCC family. Conjugate transporter (TC 3.A.1.208) subfamily.</text>
</comment>
<feature type="transmembrane region" description="Helical" evidence="11">
    <location>
        <begin position="192"/>
        <end position="210"/>
    </location>
</feature>